<proteinExistence type="predicted"/>
<organism evidence="2 3">
    <name type="scientific">Pseudobutyrivibrio xylanivorans</name>
    <dbReference type="NCBI Taxonomy" id="185007"/>
    <lineage>
        <taxon>Bacteria</taxon>
        <taxon>Bacillati</taxon>
        <taxon>Bacillota</taxon>
        <taxon>Clostridia</taxon>
        <taxon>Lachnospirales</taxon>
        <taxon>Lachnospiraceae</taxon>
        <taxon>Pseudobutyrivibrio</taxon>
    </lineage>
</organism>
<evidence type="ECO:0000313" key="2">
    <source>
        <dbReference type="EMBL" id="SCZ79516.1"/>
    </source>
</evidence>
<dbReference type="EMBL" id="FMWK01000009">
    <property type="protein sequence ID" value="SCZ79516.1"/>
    <property type="molecule type" value="Genomic_DNA"/>
</dbReference>
<dbReference type="AlphaFoldDB" id="A0A1G5RZS7"/>
<feature type="transmembrane region" description="Helical" evidence="1">
    <location>
        <begin position="46"/>
        <end position="68"/>
    </location>
</feature>
<dbReference type="RefSeq" id="WP_090162901.1">
    <property type="nucleotide sequence ID" value="NZ_FMWK01000009.1"/>
</dbReference>
<keyword evidence="1" id="KW-0812">Transmembrane</keyword>
<dbReference type="Proteomes" id="UP000199428">
    <property type="component" value="Unassembled WGS sequence"/>
</dbReference>
<name>A0A1G5RZS7_PSEXY</name>
<accession>A0A1G5RZS7</accession>
<sequence length="146" mass="16838">MSKVIIYREYTIILMLVGCLIFITAKIIIKKRLLTNLKFTSEKAKLIINMICIPIVYAALIFCLWEYYPLMLDIPNAISKSYCVDNAIARSYDHSNPGFVERRYIDMEIDGKIEHMTLYAYGINEGEKYTVIYLPHSMLGVAVPVE</sequence>
<reference evidence="2 3" key="1">
    <citation type="submission" date="2016-10" db="EMBL/GenBank/DDBJ databases">
        <authorList>
            <person name="de Groot N.N."/>
        </authorList>
    </citation>
    <scope>NUCLEOTIDE SEQUENCE [LARGE SCALE GENOMIC DNA]</scope>
    <source>
        <strain evidence="2 3">DSM 10317</strain>
    </source>
</reference>
<feature type="transmembrane region" description="Helical" evidence="1">
    <location>
        <begin position="6"/>
        <end position="25"/>
    </location>
</feature>
<keyword evidence="1" id="KW-1133">Transmembrane helix</keyword>
<evidence type="ECO:0000313" key="3">
    <source>
        <dbReference type="Proteomes" id="UP000199428"/>
    </source>
</evidence>
<keyword evidence="1" id="KW-0472">Membrane</keyword>
<gene>
    <name evidence="2" type="ORF">SAMN02910350_01811</name>
</gene>
<protein>
    <submittedName>
        <fullName evidence="2">Uncharacterized protein</fullName>
    </submittedName>
</protein>
<evidence type="ECO:0000256" key="1">
    <source>
        <dbReference type="SAM" id="Phobius"/>
    </source>
</evidence>